<dbReference type="SMART" id="SM00338">
    <property type="entry name" value="BRLZ"/>
    <property type="match status" value="1"/>
</dbReference>
<dbReference type="InterPro" id="IPR046347">
    <property type="entry name" value="bZIP_sf"/>
</dbReference>
<accession>A0AAV9VRV3</accession>
<evidence type="ECO:0000313" key="4">
    <source>
        <dbReference type="Proteomes" id="UP001370758"/>
    </source>
</evidence>
<evidence type="ECO:0000313" key="3">
    <source>
        <dbReference type="EMBL" id="KAK6495885.1"/>
    </source>
</evidence>
<protein>
    <recommendedName>
        <fullName evidence="2">BZIP domain-containing protein</fullName>
    </recommendedName>
</protein>
<dbReference type="InterPro" id="IPR004827">
    <property type="entry name" value="bZIP"/>
</dbReference>
<dbReference type="Gene3D" id="1.20.5.170">
    <property type="match status" value="1"/>
</dbReference>
<dbReference type="SUPFAM" id="SSF57959">
    <property type="entry name" value="Leucine zipper domain"/>
    <property type="match status" value="1"/>
</dbReference>
<dbReference type="Pfam" id="PF00170">
    <property type="entry name" value="bZIP_1"/>
    <property type="match status" value="1"/>
</dbReference>
<name>A0AAV9VRV3_9PEZI</name>
<dbReference type="AlphaFoldDB" id="A0AAV9VRV3"/>
<dbReference type="Proteomes" id="UP001370758">
    <property type="component" value="Unassembled WGS sequence"/>
</dbReference>
<evidence type="ECO:0000259" key="2">
    <source>
        <dbReference type="PROSITE" id="PS00036"/>
    </source>
</evidence>
<evidence type="ECO:0000256" key="1">
    <source>
        <dbReference type="SAM" id="Coils"/>
    </source>
</evidence>
<comment type="caution">
    <text evidence="3">The sequence shown here is derived from an EMBL/GenBank/DDBJ whole genome shotgun (WGS) entry which is preliminary data.</text>
</comment>
<sequence>MSTNTIAARRRKDRTMTTCTSEEKKIKNRAAQAAARKRKAEYVKNLEGTVKELEKKVKELERTIKECEGAIGYNEIVKSLSETVQKQQETITKQDLLNGSTINDLLVRLYFGSMLPPMGANICIEPTSLKIATDSTLSTNPDSFLDYLEANGMNSIGI</sequence>
<feature type="domain" description="BZIP" evidence="2">
    <location>
        <begin position="24"/>
        <end position="38"/>
    </location>
</feature>
<gene>
    <name evidence="3" type="ORF">TWF481_002930</name>
</gene>
<dbReference type="GO" id="GO:0003700">
    <property type="term" value="F:DNA-binding transcription factor activity"/>
    <property type="evidence" value="ECO:0007669"/>
    <property type="project" value="InterPro"/>
</dbReference>
<keyword evidence="4" id="KW-1185">Reference proteome</keyword>
<organism evidence="3 4">
    <name type="scientific">Arthrobotrys musiformis</name>
    <dbReference type="NCBI Taxonomy" id="47236"/>
    <lineage>
        <taxon>Eukaryota</taxon>
        <taxon>Fungi</taxon>
        <taxon>Dikarya</taxon>
        <taxon>Ascomycota</taxon>
        <taxon>Pezizomycotina</taxon>
        <taxon>Orbiliomycetes</taxon>
        <taxon>Orbiliales</taxon>
        <taxon>Orbiliaceae</taxon>
        <taxon>Arthrobotrys</taxon>
    </lineage>
</organism>
<dbReference type="PROSITE" id="PS00036">
    <property type="entry name" value="BZIP_BASIC"/>
    <property type="match status" value="1"/>
</dbReference>
<dbReference type="EMBL" id="JAVHJL010000012">
    <property type="protein sequence ID" value="KAK6495885.1"/>
    <property type="molecule type" value="Genomic_DNA"/>
</dbReference>
<keyword evidence="1" id="KW-0175">Coiled coil</keyword>
<proteinExistence type="predicted"/>
<reference evidence="3 4" key="1">
    <citation type="submission" date="2023-08" db="EMBL/GenBank/DDBJ databases">
        <authorList>
            <person name="Palmer J.M."/>
        </authorList>
    </citation>
    <scope>NUCLEOTIDE SEQUENCE [LARGE SCALE GENOMIC DNA]</scope>
    <source>
        <strain evidence="3 4">TWF481</strain>
    </source>
</reference>
<feature type="coiled-coil region" evidence="1">
    <location>
        <begin position="36"/>
        <end position="70"/>
    </location>
</feature>